<evidence type="ECO:0000313" key="2">
    <source>
        <dbReference type="EMBL" id="RSI74721.1"/>
    </source>
</evidence>
<evidence type="ECO:0000313" key="4">
    <source>
        <dbReference type="Proteomes" id="UP000281197"/>
    </source>
</evidence>
<sequence>MRQSGLEPEAVALISFCPHLDYHSATSEPHETANDKNISFIVNSSLIFNQDNVMLIIEIKIEIDIENPNELQNIASYYQPFYWLTLVWKAL</sequence>
<name>A0A3R9I6U0_STROR</name>
<dbReference type="EMBL" id="RJNO01000019">
    <property type="protein sequence ID" value="RSI74721.1"/>
    <property type="molecule type" value="Genomic_DNA"/>
</dbReference>
<comment type="caution">
    <text evidence="1">The sequence shown here is derived from an EMBL/GenBank/DDBJ whole genome shotgun (WGS) entry which is preliminary data.</text>
</comment>
<evidence type="ECO:0000313" key="1">
    <source>
        <dbReference type="EMBL" id="RSI71218.1"/>
    </source>
</evidence>
<dbReference type="AlphaFoldDB" id="A0A3R9I6U0"/>
<dbReference type="Proteomes" id="UP000269984">
    <property type="component" value="Unassembled WGS sequence"/>
</dbReference>
<protein>
    <submittedName>
        <fullName evidence="1">Uncharacterized protein</fullName>
    </submittedName>
</protein>
<reference evidence="3 4" key="1">
    <citation type="submission" date="2018-11" db="EMBL/GenBank/DDBJ databases">
        <title>Species Designations Belie Phenotypic and Genotypic Heterogeneity in Oral Streptococci.</title>
        <authorList>
            <person name="Velsko I."/>
        </authorList>
    </citation>
    <scope>NUCLEOTIDE SEQUENCE [LARGE SCALE GENOMIC DNA]</scope>
    <source>
        <strain evidence="1 3">BCC11</strain>
        <strain evidence="2 4">BCC19</strain>
    </source>
</reference>
<organism evidence="1 3">
    <name type="scientific">Streptococcus oralis</name>
    <dbReference type="NCBI Taxonomy" id="1303"/>
    <lineage>
        <taxon>Bacteria</taxon>
        <taxon>Bacillati</taxon>
        <taxon>Bacillota</taxon>
        <taxon>Bacilli</taxon>
        <taxon>Lactobacillales</taxon>
        <taxon>Streptococcaceae</taxon>
        <taxon>Streptococcus</taxon>
    </lineage>
</organism>
<dbReference type="EMBL" id="RJNP01000012">
    <property type="protein sequence ID" value="RSI71218.1"/>
    <property type="molecule type" value="Genomic_DNA"/>
</dbReference>
<accession>A0A3R9I6U0</accession>
<evidence type="ECO:0000313" key="3">
    <source>
        <dbReference type="Proteomes" id="UP000269984"/>
    </source>
</evidence>
<gene>
    <name evidence="1" type="ORF">D8857_07585</name>
    <name evidence="2" type="ORF">D8858_07470</name>
</gene>
<dbReference type="Proteomes" id="UP000281197">
    <property type="component" value="Unassembled WGS sequence"/>
</dbReference>
<proteinExistence type="predicted"/>